<evidence type="ECO:0000313" key="13">
    <source>
        <dbReference type="Proteomes" id="UP000226031"/>
    </source>
</evidence>
<accession>A0A2B7ZAX3</accession>
<feature type="region of interest" description="Disordered" evidence="9">
    <location>
        <begin position="394"/>
        <end position="415"/>
    </location>
</feature>
<keyword evidence="8" id="KW-0539">Nucleus</keyword>
<evidence type="ECO:0000256" key="2">
    <source>
        <dbReference type="ARBA" id="ARBA00004496"/>
    </source>
</evidence>
<dbReference type="VEuPathDB" id="FungiDB:EMCG_03430"/>
<feature type="compositionally biased region" description="Acidic residues" evidence="9">
    <location>
        <begin position="277"/>
        <end position="296"/>
    </location>
</feature>
<dbReference type="Pfam" id="PF01585">
    <property type="entry name" value="G-patch"/>
    <property type="match status" value="1"/>
</dbReference>
<dbReference type="InterPro" id="IPR034082">
    <property type="entry name" value="R3H_G-patch"/>
</dbReference>
<dbReference type="SUPFAM" id="SSF82708">
    <property type="entry name" value="R3H domain"/>
    <property type="match status" value="1"/>
</dbReference>
<dbReference type="GO" id="GO:0005634">
    <property type="term" value="C:nucleus"/>
    <property type="evidence" value="ECO:0007669"/>
    <property type="project" value="UniProtKB-SubCell"/>
</dbReference>
<feature type="compositionally biased region" description="Polar residues" evidence="9">
    <location>
        <begin position="134"/>
        <end position="149"/>
    </location>
</feature>
<dbReference type="GO" id="GO:0005737">
    <property type="term" value="C:cytoplasm"/>
    <property type="evidence" value="ECO:0007669"/>
    <property type="project" value="UniProtKB-SubCell"/>
</dbReference>
<dbReference type="PROSITE" id="PS50174">
    <property type="entry name" value="G_PATCH"/>
    <property type="match status" value="1"/>
</dbReference>
<evidence type="ECO:0000256" key="9">
    <source>
        <dbReference type="SAM" id="MobiDB-lite"/>
    </source>
</evidence>
<feature type="compositionally biased region" description="Basic residues" evidence="9">
    <location>
        <begin position="160"/>
        <end position="169"/>
    </location>
</feature>
<dbReference type="CDD" id="cd02646">
    <property type="entry name" value="R3H_G-patch"/>
    <property type="match status" value="1"/>
</dbReference>
<dbReference type="STRING" id="73230.A0A2B7ZAX3"/>
<proteinExistence type="inferred from homology"/>
<dbReference type="InterPro" id="IPR036867">
    <property type="entry name" value="R3H_dom_sf"/>
</dbReference>
<dbReference type="SMART" id="SM00393">
    <property type="entry name" value="R3H"/>
    <property type="match status" value="1"/>
</dbReference>
<dbReference type="InterPro" id="IPR000467">
    <property type="entry name" value="G_patch_dom"/>
</dbReference>
<keyword evidence="13" id="KW-1185">Reference proteome</keyword>
<evidence type="ECO:0000256" key="6">
    <source>
        <dbReference type="ARBA" id="ARBA00022664"/>
    </source>
</evidence>
<dbReference type="GO" id="GO:0006397">
    <property type="term" value="P:mRNA processing"/>
    <property type="evidence" value="ECO:0007669"/>
    <property type="project" value="UniProtKB-KW"/>
</dbReference>
<organism evidence="12 13">
    <name type="scientific">[Emmonsia] crescens</name>
    <dbReference type="NCBI Taxonomy" id="73230"/>
    <lineage>
        <taxon>Eukaryota</taxon>
        <taxon>Fungi</taxon>
        <taxon>Dikarya</taxon>
        <taxon>Ascomycota</taxon>
        <taxon>Pezizomycotina</taxon>
        <taxon>Eurotiomycetes</taxon>
        <taxon>Eurotiomycetidae</taxon>
        <taxon>Onygenales</taxon>
        <taxon>Ajellomycetaceae</taxon>
        <taxon>Emergomyces</taxon>
    </lineage>
</organism>
<keyword evidence="6" id="KW-0507">mRNA processing</keyword>
<evidence type="ECO:0000259" key="11">
    <source>
        <dbReference type="PROSITE" id="PS51061"/>
    </source>
</evidence>
<feature type="domain" description="R3H" evidence="11">
    <location>
        <begin position="584"/>
        <end position="646"/>
    </location>
</feature>
<dbReference type="Pfam" id="PF01424">
    <property type="entry name" value="R3H"/>
    <property type="match status" value="1"/>
</dbReference>
<comment type="caution">
    <text evidence="12">The sequence shown here is derived from an EMBL/GenBank/DDBJ whole genome shotgun (WGS) entry which is preliminary data.</text>
</comment>
<dbReference type="Gene3D" id="3.30.1370.50">
    <property type="entry name" value="R3H-like domain"/>
    <property type="match status" value="1"/>
</dbReference>
<feature type="compositionally biased region" description="Acidic residues" evidence="9">
    <location>
        <begin position="193"/>
        <end position="203"/>
    </location>
</feature>
<feature type="region of interest" description="Disordered" evidence="9">
    <location>
        <begin position="674"/>
        <end position="696"/>
    </location>
</feature>
<comment type="similarity">
    <text evidence="3">Belongs to the SQS1 family.</text>
</comment>
<evidence type="ECO:0000256" key="4">
    <source>
        <dbReference type="ARBA" id="ARBA00018964"/>
    </source>
</evidence>
<evidence type="ECO:0000256" key="8">
    <source>
        <dbReference type="ARBA" id="ARBA00023242"/>
    </source>
</evidence>
<evidence type="ECO:0000256" key="5">
    <source>
        <dbReference type="ARBA" id="ARBA00022490"/>
    </source>
</evidence>
<dbReference type="GO" id="GO:0008380">
    <property type="term" value="P:RNA splicing"/>
    <property type="evidence" value="ECO:0007669"/>
    <property type="project" value="UniProtKB-KW"/>
</dbReference>
<keyword evidence="7" id="KW-0508">mRNA splicing</keyword>
<feature type="region of interest" description="Disordered" evidence="9">
    <location>
        <begin position="470"/>
        <end position="492"/>
    </location>
</feature>
<feature type="compositionally biased region" description="Acidic residues" evidence="9">
    <location>
        <begin position="87"/>
        <end position="111"/>
    </location>
</feature>
<name>A0A2B7ZAX3_9EURO</name>
<dbReference type="AlphaFoldDB" id="A0A2B7ZAX3"/>
<reference evidence="12 13" key="1">
    <citation type="submission" date="2017-10" db="EMBL/GenBank/DDBJ databases">
        <title>Comparative genomics in systemic dimorphic fungi from Ajellomycetaceae.</title>
        <authorList>
            <person name="Munoz J.F."/>
            <person name="Mcewen J.G."/>
            <person name="Clay O.K."/>
            <person name="Cuomo C.A."/>
        </authorList>
    </citation>
    <scope>NUCLEOTIDE SEQUENCE [LARGE SCALE GENOMIC DNA]</scope>
    <source>
        <strain evidence="12 13">UAMH4076</strain>
    </source>
</reference>
<feature type="compositionally biased region" description="Polar residues" evidence="9">
    <location>
        <begin position="301"/>
        <end position="315"/>
    </location>
</feature>
<dbReference type="PROSITE" id="PS51061">
    <property type="entry name" value="R3H"/>
    <property type="match status" value="1"/>
</dbReference>
<dbReference type="InterPro" id="IPR001374">
    <property type="entry name" value="R3H_dom"/>
</dbReference>
<dbReference type="InterPro" id="IPR051189">
    <property type="entry name" value="Splicing_assoc_domain"/>
</dbReference>
<sequence length="759" mass="84293">MAQEARNTERYTTHRSNIKLRYNEVRFVSAGDMVQERPEVLNDDNTNNGPNGAPPNSEPPSLDKSDVDGECRKWLNGTVETDQGRAEEEEEEAAAAAAEEEEKVETMPDADPDPKDIFFIDREGEDHPEHMQAENPTTASNMRSAPPSDSSEDEVVFTGRGRRSQHSPVHRSQNINPNLARGPSTRDDPFIPADDDDDDDDDHELVVSRPASVSDNESDPAIIHTSELVLRHSANPPEFISLKGKTKHSRARKPRRPRLRWDSDDSEILADYIANMMDDDTSDEDEDEDEDEDDDAGVGQVHNQNQTNHFSTKSWSSADLDDFNDLSSSDELPDEIGRIFSMRKRDEGIQYLLTGVGQSADEARWIRKELLTMPGALELIRQFEEDAALIASRQEVASEASSDLDEEDEEDEIDQDLDDDMKQDLTDEQMARLLQAQDSFGLGTNDLLLFDGNGGFDGFQSISKSKFSYKSSSLSQPKKRRNRNGHFPSASAFADALDQDPYGAFDIMDFDRPSLKNKPKGRRHAHQHDFDLSDSDLVCELQASWENDRTKKKAKKQEREELRAQGLLGTKPGKIDMKAKYTEGMSFDDVKLEIRAFLASSSQSLKLPPMDKRNRKLVHEIANTLSLKSLSRGNGTSRFPILTKTSRTPALEGQAAVHQVDRIFSSGRFMRRMDRSHRGAGGPKPSPVAKSRGGGLKAASYMDGDVVGASAPEIGAENKGRAMLEKMGWCTGTALGAVNNKGILHPVVHVVKNTKAGLG</sequence>
<keyword evidence="5" id="KW-0963">Cytoplasm</keyword>
<evidence type="ECO:0000256" key="7">
    <source>
        <dbReference type="ARBA" id="ARBA00023187"/>
    </source>
</evidence>
<dbReference type="SMART" id="SM00443">
    <property type="entry name" value="G_patch"/>
    <property type="match status" value="1"/>
</dbReference>
<dbReference type="EMBL" id="PDND01000167">
    <property type="protein sequence ID" value="PGH30531.1"/>
    <property type="molecule type" value="Genomic_DNA"/>
</dbReference>
<comment type="subcellular location">
    <subcellularLocation>
        <location evidence="2">Cytoplasm</location>
    </subcellularLocation>
    <subcellularLocation>
        <location evidence="1">Nucleus</location>
    </subcellularLocation>
</comment>
<dbReference type="GO" id="GO:0003676">
    <property type="term" value="F:nucleic acid binding"/>
    <property type="evidence" value="ECO:0007669"/>
    <property type="project" value="UniProtKB-UniRule"/>
</dbReference>
<evidence type="ECO:0000259" key="10">
    <source>
        <dbReference type="PROSITE" id="PS50174"/>
    </source>
</evidence>
<protein>
    <recommendedName>
        <fullName evidence="4">Protein SQS1</fullName>
    </recommendedName>
</protein>
<dbReference type="PANTHER" id="PTHR14195">
    <property type="entry name" value="G PATCH DOMAIN CONTAINING PROTEIN 2"/>
    <property type="match status" value="1"/>
</dbReference>
<feature type="compositionally biased region" description="Basic and acidic residues" evidence="9">
    <location>
        <begin position="61"/>
        <end position="73"/>
    </location>
</feature>
<feature type="compositionally biased region" description="Basic residues" evidence="9">
    <location>
        <begin position="244"/>
        <end position="258"/>
    </location>
</feature>
<feature type="compositionally biased region" description="Basic and acidic residues" evidence="9">
    <location>
        <begin position="112"/>
        <end position="132"/>
    </location>
</feature>
<evidence type="ECO:0000313" key="12">
    <source>
        <dbReference type="EMBL" id="PGH30531.1"/>
    </source>
</evidence>
<evidence type="ECO:0000256" key="1">
    <source>
        <dbReference type="ARBA" id="ARBA00004123"/>
    </source>
</evidence>
<gene>
    <name evidence="12" type="ORF">GX50_06711</name>
</gene>
<feature type="region of interest" description="Disordered" evidence="9">
    <location>
        <begin position="33"/>
        <end position="315"/>
    </location>
</feature>
<feature type="domain" description="G-patch" evidence="10">
    <location>
        <begin position="716"/>
        <end position="759"/>
    </location>
</feature>
<feature type="compositionally biased region" description="Acidic residues" evidence="9">
    <location>
        <begin position="402"/>
        <end position="415"/>
    </location>
</feature>
<dbReference type="Proteomes" id="UP000226031">
    <property type="component" value="Unassembled WGS sequence"/>
</dbReference>
<evidence type="ECO:0000256" key="3">
    <source>
        <dbReference type="ARBA" id="ARBA00010306"/>
    </source>
</evidence>